<dbReference type="SMART" id="SM00845">
    <property type="entry name" value="GatB_Yqey"/>
    <property type="match status" value="1"/>
</dbReference>
<dbReference type="STRING" id="69004.A0A182QS31"/>
<protein>
    <recommendedName>
        <fullName evidence="9">Glutamyl-tRNA(Gln) amidotransferase subunit B, mitochondrial</fullName>
        <shortName evidence="9">Glu-AdT subunit B</shortName>
        <ecNumber evidence="9">6.3.5.-</ecNumber>
    </recommendedName>
</protein>
<dbReference type="InterPro" id="IPR003789">
    <property type="entry name" value="Asn/Gln_tRNA_amidoTrase-B-like"/>
</dbReference>
<dbReference type="EMBL" id="AXCN02000108">
    <property type="status" value="NOT_ANNOTATED_CDS"/>
    <property type="molecule type" value="Genomic_DNA"/>
</dbReference>
<reference evidence="11" key="2">
    <citation type="submission" date="2020-05" db="UniProtKB">
        <authorList>
            <consortium name="EnsemblMetazoa"/>
        </authorList>
    </citation>
    <scope>IDENTIFICATION</scope>
    <source>
        <strain evidence="11">FAR1</strain>
    </source>
</reference>
<evidence type="ECO:0000256" key="8">
    <source>
        <dbReference type="ARBA" id="ARBA00047913"/>
    </source>
</evidence>
<evidence type="ECO:0000259" key="10">
    <source>
        <dbReference type="SMART" id="SM00845"/>
    </source>
</evidence>
<dbReference type="InterPro" id="IPR014746">
    <property type="entry name" value="Gln_synth/guanido_kin_cat_dom"/>
</dbReference>
<accession>A0A182QS31</accession>
<dbReference type="Proteomes" id="UP000075886">
    <property type="component" value="Unassembled WGS sequence"/>
</dbReference>
<comment type="subunit">
    <text evidence="9">Subunit of the heterotrimeric GatCAB amidotransferase (AdT) complex, composed of A, B and C subunits.</text>
</comment>
<evidence type="ECO:0000256" key="6">
    <source>
        <dbReference type="ARBA" id="ARBA00022946"/>
    </source>
</evidence>
<dbReference type="GO" id="GO:0050566">
    <property type="term" value="F:asparaginyl-tRNA synthase (glutamine-hydrolyzing) activity"/>
    <property type="evidence" value="ECO:0007669"/>
    <property type="project" value="RHEA"/>
</dbReference>
<evidence type="ECO:0000256" key="2">
    <source>
        <dbReference type="ARBA" id="ARBA00022598"/>
    </source>
</evidence>
<keyword evidence="9" id="KW-0496">Mitochondrion</keyword>
<evidence type="ECO:0000313" key="11">
    <source>
        <dbReference type="EnsemblMetazoa" id="AFAF015742-PA"/>
    </source>
</evidence>
<dbReference type="NCBIfam" id="NF004012">
    <property type="entry name" value="PRK05477.1-2"/>
    <property type="match status" value="1"/>
</dbReference>
<dbReference type="EnsemblMetazoa" id="AFAF015742-RA">
    <property type="protein sequence ID" value="AFAF015742-PA"/>
    <property type="gene ID" value="AFAF015742"/>
</dbReference>
<dbReference type="AlphaFoldDB" id="A0A182QS31"/>
<comment type="function">
    <text evidence="9">Allows the formation of correctly charged Gln-tRNA(Gln) through the transamidation of misacylated Glu-tRNA(Gln) in the mitochondria. The reaction takes place in the presence of glutamine and ATP through an activated gamma-phospho-Glu-tRNA(Gln).</text>
</comment>
<evidence type="ECO:0000313" key="12">
    <source>
        <dbReference type="Proteomes" id="UP000075886"/>
    </source>
</evidence>
<dbReference type="VEuPathDB" id="VectorBase:AFAF015742"/>
<evidence type="ECO:0000256" key="9">
    <source>
        <dbReference type="HAMAP-Rule" id="MF_03147"/>
    </source>
</evidence>
<dbReference type="GO" id="GO:0005524">
    <property type="term" value="F:ATP binding"/>
    <property type="evidence" value="ECO:0007669"/>
    <property type="project" value="UniProtKB-KW"/>
</dbReference>
<dbReference type="GO" id="GO:0070681">
    <property type="term" value="P:glutaminyl-tRNAGln biosynthesis via transamidation"/>
    <property type="evidence" value="ECO:0007669"/>
    <property type="project" value="UniProtKB-UniRule"/>
</dbReference>
<dbReference type="InterPro" id="IPR006075">
    <property type="entry name" value="Asn/Gln-tRNA_Trfase_suB/E_cat"/>
</dbReference>
<dbReference type="FunFam" id="1.10.10.410:FF:000001">
    <property type="entry name" value="Aspartyl/glutamyl-tRNA(Asn/Gln) amidotransferase subunit B"/>
    <property type="match status" value="1"/>
</dbReference>
<sequence>MSLSNRLLSRYFASAKSSKNNTRTKWKSVVGLEVHAQLETKSKLFSGARSAFGAAPNSCVALFDASIPGTLPVLNRKAVELAVKTSLALGCNVNAVSTFDRKHYFYADMPTGYQITQQRAPLARGGSLSFPVFVQGVTKTPYYKTAKLHQLQLEQDSGKSLHDPVERKSLVDLNRAGVPLMELVFEPDLETGEEAAALVKELILILSRMQSCSCKMEEGALRVDANISVHLENTPLGTRTEVKNIGSVRAVAQAVDYEIQRQISILDDGGTIHNETRAWDSVAKVTVAMRDKEVVQDYRFMPEPNLPPLHLKLYENQNAADTEADVVDVPKIQHTLPELPEQTRQRIVQVHQLSSAIAITLVNDITLYDHFRTIIDESTVPGRSPKLVANFLINELLTILNRTKLETADCVLTSGQLATIVDLLQENRLNVQYARRVLQELLESDRGMNKCPRELVSERNWFLITDESDIRQHCQDAIDGNPKLVEKYRKGKEKMLYALAGVVAKTSEEKIDMARAVEFLKQMLK</sequence>
<dbReference type="SUPFAM" id="SSF89095">
    <property type="entry name" value="GatB/YqeY motif"/>
    <property type="match status" value="1"/>
</dbReference>
<keyword evidence="3 9" id="KW-0547">Nucleotide-binding</keyword>
<dbReference type="NCBIfam" id="TIGR00133">
    <property type="entry name" value="gatB"/>
    <property type="match status" value="1"/>
</dbReference>
<dbReference type="GO" id="GO:0050567">
    <property type="term" value="F:glutaminyl-tRNA synthase (glutamine-hydrolyzing) activity"/>
    <property type="evidence" value="ECO:0007669"/>
    <property type="project" value="UniProtKB-UniRule"/>
</dbReference>
<keyword evidence="6" id="KW-0809">Transit peptide</keyword>
<comment type="catalytic activity">
    <reaction evidence="7">
        <text>L-aspartyl-tRNA(Asn) + L-glutamine + ATP + H2O = L-asparaginyl-tRNA(Asn) + L-glutamate + ADP + phosphate + 2 H(+)</text>
        <dbReference type="Rhea" id="RHEA:14513"/>
        <dbReference type="Rhea" id="RHEA-COMP:9674"/>
        <dbReference type="Rhea" id="RHEA-COMP:9677"/>
        <dbReference type="ChEBI" id="CHEBI:15377"/>
        <dbReference type="ChEBI" id="CHEBI:15378"/>
        <dbReference type="ChEBI" id="CHEBI:29985"/>
        <dbReference type="ChEBI" id="CHEBI:30616"/>
        <dbReference type="ChEBI" id="CHEBI:43474"/>
        <dbReference type="ChEBI" id="CHEBI:58359"/>
        <dbReference type="ChEBI" id="CHEBI:78515"/>
        <dbReference type="ChEBI" id="CHEBI:78516"/>
        <dbReference type="ChEBI" id="CHEBI:456216"/>
    </reaction>
</comment>
<dbReference type="Pfam" id="PF02637">
    <property type="entry name" value="GatB_Yqey"/>
    <property type="match status" value="1"/>
</dbReference>
<comment type="catalytic activity">
    <reaction evidence="8 9">
        <text>L-glutamyl-tRNA(Gln) + L-glutamine + ATP + H2O = L-glutaminyl-tRNA(Gln) + L-glutamate + ADP + phosphate + H(+)</text>
        <dbReference type="Rhea" id="RHEA:17521"/>
        <dbReference type="Rhea" id="RHEA-COMP:9681"/>
        <dbReference type="Rhea" id="RHEA-COMP:9684"/>
        <dbReference type="ChEBI" id="CHEBI:15377"/>
        <dbReference type="ChEBI" id="CHEBI:15378"/>
        <dbReference type="ChEBI" id="CHEBI:29985"/>
        <dbReference type="ChEBI" id="CHEBI:30616"/>
        <dbReference type="ChEBI" id="CHEBI:43474"/>
        <dbReference type="ChEBI" id="CHEBI:58359"/>
        <dbReference type="ChEBI" id="CHEBI:78520"/>
        <dbReference type="ChEBI" id="CHEBI:78521"/>
        <dbReference type="ChEBI" id="CHEBI:456216"/>
    </reaction>
</comment>
<reference evidence="12" key="1">
    <citation type="submission" date="2014-01" db="EMBL/GenBank/DDBJ databases">
        <title>The Genome Sequence of Anopheles farauti FAR1 (V2).</title>
        <authorList>
            <consortium name="The Broad Institute Genomics Platform"/>
            <person name="Neafsey D.E."/>
            <person name="Besansky N."/>
            <person name="Howell P."/>
            <person name="Walton C."/>
            <person name="Young S.K."/>
            <person name="Zeng Q."/>
            <person name="Gargeya S."/>
            <person name="Fitzgerald M."/>
            <person name="Haas B."/>
            <person name="Abouelleil A."/>
            <person name="Allen A.W."/>
            <person name="Alvarado L."/>
            <person name="Arachchi H.M."/>
            <person name="Berlin A.M."/>
            <person name="Chapman S.B."/>
            <person name="Gainer-Dewar J."/>
            <person name="Goldberg J."/>
            <person name="Griggs A."/>
            <person name="Gujja S."/>
            <person name="Hansen M."/>
            <person name="Howarth C."/>
            <person name="Imamovic A."/>
            <person name="Ireland A."/>
            <person name="Larimer J."/>
            <person name="McCowan C."/>
            <person name="Murphy C."/>
            <person name="Pearson M."/>
            <person name="Poon T.W."/>
            <person name="Priest M."/>
            <person name="Roberts A."/>
            <person name="Saif S."/>
            <person name="Shea T."/>
            <person name="Sisk P."/>
            <person name="Sykes S."/>
            <person name="Wortman J."/>
            <person name="Nusbaum C."/>
            <person name="Birren B."/>
        </authorList>
    </citation>
    <scope>NUCLEOTIDE SEQUENCE [LARGE SCALE GENOMIC DNA]</scope>
    <source>
        <strain evidence="12">FAR1</strain>
    </source>
</reference>
<dbReference type="PANTHER" id="PTHR11659">
    <property type="entry name" value="GLUTAMYL-TRNA GLN AMIDOTRANSFERASE SUBUNIT B MITOCHONDRIAL AND PROKARYOTIC PET112-RELATED"/>
    <property type="match status" value="1"/>
</dbReference>
<dbReference type="InterPro" id="IPR004413">
    <property type="entry name" value="GatB"/>
</dbReference>
<dbReference type="GO" id="GO:0032543">
    <property type="term" value="P:mitochondrial translation"/>
    <property type="evidence" value="ECO:0007669"/>
    <property type="project" value="UniProtKB-UniRule"/>
</dbReference>
<dbReference type="SUPFAM" id="SSF55931">
    <property type="entry name" value="Glutamine synthetase/guanido kinase"/>
    <property type="match status" value="1"/>
</dbReference>
<dbReference type="InterPro" id="IPR018027">
    <property type="entry name" value="Asn/Gln_amidotransferase"/>
</dbReference>
<keyword evidence="2 9" id="KW-0436">Ligase</keyword>
<comment type="subcellular location">
    <subcellularLocation>
        <location evidence="9">Mitochondrion</location>
    </subcellularLocation>
</comment>
<dbReference type="NCBIfam" id="NF004014">
    <property type="entry name" value="PRK05477.1-4"/>
    <property type="match status" value="1"/>
</dbReference>
<proteinExistence type="inferred from homology"/>
<dbReference type="EC" id="6.3.5.-" evidence="9"/>
<dbReference type="Pfam" id="PF02934">
    <property type="entry name" value="GatB_N"/>
    <property type="match status" value="1"/>
</dbReference>
<evidence type="ECO:0000256" key="4">
    <source>
        <dbReference type="ARBA" id="ARBA00022840"/>
    </source>
</evidence>
<dbReference type="Gene3D" id="1.10.10.410">
    <property type="match status" value="1"/>
</dbReference>
<evidence type="ECO:0000256" key="5">
    <source>
        <dbReference type="ARBA" id="ARBA00022917"/>
    </source>
</evidence>
<evidence type="ECO:0000256" key="7">
    <source>
        <dbReference type="ARBA" id="ARBA00047380"/>
    </source>
</evidence>
<dbReference type="HAMAP" id="MF_00121">
    <property type="entry name" value="GatB"/>
    <property type="match status" value="1"/>
</dbReference>
<keyword evidence="5 9" id="KW-0648">Protein biosynthesis</keyword>
<evidence type="ECO:0000256" key="3">
    <source>
        <dbReference type="ARBA" id="ARBA00022741"/>
    </source>
</evidence>
<organism evidence="11 12">
    <name type="scientific">Anopheles farauti</name>
    <dbReference type="NCBI Taxonomy" id="69004"/>
    <lineage>
        <taxon>Eukaryota</taxon>
        <taxon>Metazoa</taxon>
        <taxon>Ecdysozoa</taxon>
        <taxon>Arthropoda</taxon>
        <taxon>Hexapoda</taxon>
        <taxon>Insecta</taxon>
        <taxon>Pterygota</taxon>
        <taxon>Neoptera</taxon>
        <taxon>Endopterygota</taxon>
        <taxon>Diptera</taxon>
        <taxon>Nematocera</taxon>
        <taxon>Culicoidea</taxon>
        <taxon>Culicidae</taxon>
        <taxon>Anophelinae</taxon>
        <taxon>Anopheles</taxon>
    </lineage>
</organism>
<dbReference type="GO" id="GO:0030956">
    <property type="term" value="C:glutamyl-tRNA(Gln) amidotransferase complex"/>
    <property type="evidence" value="ECO:0007669"/>
    <property type="project" value="UniProtKB-UniRule"/>
</dbReference>
<dbReference type="InterPro" id="IPR017959">
    <property type="entry name" value="Asn/Gln-tRNA_amidoTrfase_suB/E"/>
</dbReference>
<comment type="similarity">
    <text evidence="1 9">Belongs to the GatB/GatE family. GatB subfamily.</text>
</comment>
<keyword evidence="4 9" id="KW-0067">ATP-binding</keyword>
<keyword evidence="12" id="KW-1185">Reference proteome</keyword>
<evidence type="ECO:0000256" key="1">
    <source>
        <dbReference type="ARBA" id="ARBA00005306"/>
    </source>
</evidence>
<name>A0A182QS31_9DIPT</name>
<dbReference type="PANTHER" id="PTHR11659:SF0">
    <property type="entry name" value="GLUTAMYL-TRNA(GLN) AMIDOTRANSFERASE SUBUNIT B, MITOCHONDRIAL"/>
    <property type="match status" value="1"/>
</dbReference>
<feature type="domain" description="Asn/Gln amidotransferase" evidence="10">
    <location>
        <begin position="369"/>
        <end position="524"/>
    </location>
</feature>
<dbReference type="InterPro" id="IPR023168">
    <property type="entry name" value="GatB_Yqey_C_2"/>
</dbReference>
<dbReference type="GO" id="GO:0005739">
    <property type="term" value="C:mitochondrion"/>
    <property type="evidence" value="ECO:0007669"/>
    <property type="project" value="UniProtKB-SubCell"/>
</dbReference>